<comment type="caution">
    <text evidence="7">The sequence shown here is derived from an EMBL/GenBank/DDBJ whole genome shotgun (WGS) entry which is preliminary data.</text>
</comment>
<dbReference type="PANTHER" id="PTHR34273:SF2">
    <property type="entry name" value="METHYLTHIORIBOSE KINASE"/>
    <property type="match status" value="1"/>
</dbReference>
<keyword evidence="8" id="KW-1185">Reference proteome</keyword>
<dbReference type="AlphaFoldDB" id="A0A953HUX6"/>
<keyword evidence="4" id="KW-0418">Kinase</keyword>
<gene>
    <name evidence="7" type="ORF">KUV50_11430</name>
</gene>
<keyword evidence="5" id="KW-0067">ATP-binding</keyword>
<keyword evidence="2" id="KW-0808">Transferase</keyword>
<dbReference type="GO" id="GO:0005524">
    <property type="term" value="F:ATP binding"/>
    <property type="evidence" value="ECO:0007669"/>
    <property type="project" value="UniProtKB-KW"/>
</dbReference>
<dbReference type="SUPFAM" id="SSF56112">
    <property type="entry name" value="Protein kinase-like (PK-like)"/>
    <property type="match status" value="1"/>
</dbReference>
<dbReference type="RefSeq" id="WP_222580289.1">
    <property type="nucleotide sequence ID" value="NZ_JAHVHU010000010.1"/>
</dbReference>
<dbReference type="Pfam" id="PF01636">
    <property type="entry name" value="APH"/>
    <property type="match status" value="1"/>
</dbReference>
<evidence type="ECO:0000256" key="3">
    <source>
        <dbReference type="ARBA" id="ARBA00022741"/>
    </source>
</evidence>
<evidence type="ECO:0000256" key="2">
    <source>
        <dbReference type="ARBA" id="ARBA00022679"/>
    </source>
</evidence>
<dbReference type="InterPro" id="IPR002575">
    <property type="entry name" value="Aminoglycoside_PTrfase"/>
</dbReference>
<protein>
    <submittedName>
        <fullName evidence="7">Phosphotransferase</fullName>
    </submittedName>
</protein>
<dbReference type="Gene3D" id="3.90.1200.10">
    <property type="match status" value="1"/>
</dbReference>
<feature type="domain" description="Aminoglycoside phosphotransferase" evidence="6">
    <location>
        <begin position="47"/>
        <end position="277"/>
    </location>
</feature>
<evidence type="ECO:0000313" key="8">
    <source>
        <dbReference type="Proteomes" id="UP000753961"/>
    </source>
</evidence>
<evidence type="ECO:0000256" key="4">
    <source>
        <dbReference type="ARBA" id="ARBA00022777"/>
    </source>
</evidence>
<evidence type="ECO:0000256" key="5">
    <source>
        <dbReference type="ARBA" id="ARBA00022840"/>
    </source>
</evidence>
<organism evidence="7 8">
    <name type="scientific">Membranihabitans marinus</name>
    <dbReference type="NCBI Taxonomy" id="1227546"/>
    <lineage>
        <taxon>Bacteria</taxon>
        <taxon>Pseudomonadati</taxon>
        <taxon>Bacteroidota</taxon>
        <taxon>Saprospiria</taxon>
        <taxon>Saprospirales</taxon>
        <taxon>Saprospiraceae</taxon>
        <taxon>Membranihabitans</taxon>
    </lineage>
</organism>
<proteinExistence type="inferred from homology"/>
<accession>A0A953HUX6</accession>
<dbReference type="Gene3D" id="3.30.200.20">
    <property type="entry name" value="Phosphorylase Kinase, domain 1"/>
    <property type="match status" value="1"/>
</dbReference>
<sequence>MQILQPTIKPLETYLKNQGWLQDNETIEGVEKPGEGNMNFTLRIITNRRSFIIKQSRDFVEKYPSVPAPPERVQREAMFYKLIGTVDALSRMMPRLIGLDTINNVMNMEDLGAGRDFTFLYQENQVLNQKDLSALIRFVTTLHGSISRENTDHYISNKAMRELNHEHIFVYPYLDDNGINLDDILPGLQKVAHRAKGNTTLKKELKKLGAIYLADGDHLLHGDYFPGSWLRTNEGIQVIDPEFCFFGPVEFEIGVMIAHLKMANQPEEIIESVLLQYGAVIGFDPWLQRRFSSAEILRRILGLAQLPLAIGLERRKALVEEAVEEMIRKE</sequence>
<dbReference type="Proteomes" id="UP000753961">
    <property type="component" value="Unassembled WGS sequence"/>
</dbReference>
<evidence type="ECO:0000256" key="1">
    <source>
        <dbReference type="ARBA" id="ARBA00010165"/>
    </source>
</evidence>
<keyword evidence="3" id="KW-0547">Nucleotide-binding</keyword>
<reference evidence="7" key="1">
    <citation type="submission" date="2021-06" db="EMBL/GenBank/DDBJ databases">
        <title>44 bacteria genomes isolated from Dapeng, Shenzhen.</title>
        <authorList>
            <person name="Zheng W."/>
            <person name="Yu S."/>
            <person name="Huang Y."/>
        </authorList>
    </citation>
    <scope>NUCLEOTIDE SEQUENCE</scope>
    <source>
        <strain evidence="7">DP5N28-2</strain>
    </source>
</reference>
<dbReference type="PANTHER" id="PTHR34273">
    <property type="entry name" value="METHYLTHIORIBOSE KINASE"/>
    <property type="match status" value="1"/>
</dbReference>
<name>A0A953HUX6_9BACT</name>
<comment type="similarity">
    <text evidence="1">Belongs to the methylthioribose kinase family.</text>
</comment>
<evidence type="ECO:0000313" key="7">
    <source>
        <dbReference type="EMBL" id="MBY5958750.1"/>
    </source>
</evidence>
<dbReference type="GO" id="GO:0016301">
    <property type="term" value="F:kinase activity"/>
    <property type="evidence" value="ECO:0007669"/>
    <property type="project" value="UniProtKB-KW"/>
</dbReference>
<evidence type="ECO:0000259" key="6">
    <source>
        <dbReference type="Pfam" id="PF01636"/>
    </source>
</evidence>
<dbReference type="InterPro" id="IPR011009">
    <property type="entry name" value="Kinase-like_dom_sf"/>
</dbReference>
<dbReference type="EMBL" id="JAHVHU010000010">
    <property type="protein sequence ID" value="MBY5958750.1"/>
    <property type="molecule type" value="Genomic_DNA"/>
</dbReference>